<evidence type="ECO:0008006" key="3">
    <source>
        <dbReference type="Google" id="ProtNLM"/>
    </source>
</evidence>
<evidence type="ECO:0000313" key="2">
    <source>
        <dbReference type="Proteomes" id="UP000597338"/>
    </source>
</evidence>
<dbReference type="EMBL" id="BMIK01000001">
    <property type="protein sequence ID" value="GGC17719.1"/>
    <property type="molecule type" value="Genomic_DNA"/>
</dbReference>
<protein>
    <recommendedName>
        <fullName evidence="3">Lipoprotein</fullName>
    </recommendedName>
</protein>
<accession>A0ABQ1L322</accession>
<dbReference type="PROSITE" id="PS51257">
    <property type="entry name" value="PROKAR_LIPOPROTEIN"/>
    <property type="match status" value="1"/>
</dbReference>
<organism evidence="1 2">
    <name type="scientific">Parapedobacter defluvii</name>
    <dbReference type="NCBI Taxonomy" id="2045106"/>
    <lineage>
        <taxon>Bacteria</taxon>
        <taxon>Pseudomonadati</taxon>
        <taxon>Bacteroidota</taxon>
        <taxon>Sphingobacteriia</taxon>
        <taxon>Sphingobacteriales</taxon>
        <taxon>Sphingobacteriaceae</taxon>
        <taxon>Parapedobacter</taxon>
    </lineage>
</organism>
<sequence>MRQIIIIGVAALLAACGNTPKPGNDGTSNSTPLVSITHGPKNPTYITLRLLDRTDQETTVSYAARGLFNEDTVGLIVEVDKNIPAGISSDGKVDEKAGFKTGSIKFIRSGEESDRFVAALSEIWNVNGVTRMRAQPIQPLVFSSNRAQVNLDKSSTYSFKLFFGADAPVPGEVFFTLDTYKKTVEFQEKDAAYRSQIVHTFAEE</sequence>
<comment type="caution">
    <text evidence="1">The sequence shown here is derived from an EMBL/GenBank/DDBJ whole genome shotgun (WGS) entry which is preliminary data.</text>
</comment>
<name>A0ABQ1L322_9SPHI</name>
<dbReference type="Proteomes" id="UP000597338">
    <property type="component" value="Unassembled WGS sequence"/>
</dbReference>
<gene>
    <name evidence="1" type="ORF">GCM10011386_07020</name>
</gene>
<evidence type="ECO:0000313" key="1">
    <source>
        <dbReference type="EMBL" id="GGC17719.1"/>
    </source>
</evidence>
<proteinExistence type="predicted"/>
<reference evidence="2" key="1">
    <citation type="journal article" date="2019" name="Int. J. Syst. Evol. Microbiol.">
        <title>The Global Catalogue of Microorganisms (GCM) 10K type strain sequencing project: providing services to taxonomists for standard genome sequencing and annotation.</title>
        <authorList>
            <consortium name="The Broad Institute Genomics Platform"/>
            <consortium name="The Broad Institute Genome Sequencing Center for Infectious Disease"/>
            <person name="Wu L."/>
            <person name="Ma J."/>
        </authorList>
    </citation>
    <scope>NUCLEOTIDE SEQUENCE [LARGE SCALE GENOMIC DNA]</scope>
    <source>
        <strain evidence="2">CGMCC 1.15342</strain>
    </source>
</reference>
<keyword evidence="2" id="KW-1185">Reference proteome</keyword>
<dbReference type="RefSeq" id="WP_188747398.1">
    <property type="nucleotide sequence ID" value="NZ_BMIK01000001.1"/>
</dbReference>